<sequence>MAGQKIHLSEFLDLRVNAVKAFYPYYFPSKEAAQVTVELRGRTVYVRNA</sequence>
<evidence type="ECO:0000313" key="2">
    <source>
        <dbReference type="WBParaSite" id="L893_g13178.t1"/>
    </source>
</evidence>
<evidence type="ECO:0000313" key="1">
    <source>
        <dbReference type="Proteomes" id="UP000095287"/>
    </source>
</evidence>
<proteinExistence type="predicted"/>
<protein>
    <submittedName>
        <fullName evidence="2">tRNA-synt_2 domain-containing protein</fullName>
    </submittedName>
</protein>
<dbReference type="Proteomes" id="UP000095287">
    <property type="component" value="Unplaced"/>
</dbReference>
<keyword evidence="1" id="KW-1185">Reference proteome</keyword>
<reference evidence="2" key="1">
    <citation type="submission" date="2016-11" db="UniProtKB">
        <authorList>
            <consortium name="WormBaseParasite"/>
        </authorList>
    </citation>
    <scope>IDENTIFICATION</scope>
</reference>
<dbReference type="AlphaFoldDB" id="A0A1I7Y6A5"/>
<name>A0A1I7Y6A5_9BILA</name>
<dbReference type="WBParaSite" id="L893_g13178.t1">
    <property type="protein sequence ID" value="L893_g13178.t1"/>
    <property type="gene ID" value="L893_g13178"/>
</dbReference>
<accession>A0A1I7Y6A5</accession>
<organism evidence="1 2">
    <name type="scientific">Steinernema glaseri</name>
    <dbReference type="NCBI Taxonomy" id="37863"/>
    <lineage>
        <taxon>Eukaryota</taxon>
        <taxon>Metazoa</taxon>
        <taxon>Ecdysozoa</taxon>
        <taxon>Nematoda</taxon>
        <taxon>Chromadorea</taxon>
        <taxon>Rhabditida</taxon>
        <taxon>Tylenchina</taxon>
        <taxon>Panagrolaimomorpha</taxon>
        <taxon>Strongyloidoidea</taxon>
        <taxon>Steinernematidae</taxon>
        <taxon>Steinernema</taxon>
    </lineage>
</organism>